<evidence type="ECO:0000256" key="1">
    <source>
        <dbReference type="ARBA" id="ARBA00022859"/>
    </source>
</evidence>
<dbReference type="GO" id="GO:0005886">
    <property type="term" value="C:plasma membrane"/>
    <property type="evidence" value="ECO:0007669"/>
    <property type="project" value="TreeGrafter"/>
</dbReference>
<name>A0A3B3ZBS7_9GOBI</name>
<dbReference type="Proteomes" id="UP000261520">
    <property type="component" value="Unplaced"/>
</dbReference>
<keyword evidence="1" id="KW-0391">Immunity</keyword>
<dbReference type="SUPFAM" id="SSF48726">
    <property type="entry name" value="Immunoglobulin"/>
    <property type="match status" value="1"/>
</dbReference>
<evidence type="ECO:0008006" key="4">
    <source>
        <dbReference type="Google" id="ProtNLM"/>
    </source>
</evidence>
<dbReference type="Gene3D" id="2.60.40.10">
    <property type="entry name" value="Immunoglobulins"/>
    <property type="match status" value="1"/>
</dbReference>
<dbReference type="PANTHER" id="PTHR23268:SF102">
    <property type="entry name" value="IMMUNOGLOBULIN V-SET DOMAIN-CONTAINING PROTEIN"/>
    <property type="match status" value="1"/>
</dbReference>
<evidence type="ECO:0000313" key="2">
    <source>
        <dbReference type="Ensembl" id="ENSPMGP00000002017.1"/>
    </source>
</evidence>
<protein>
    <recommendedName>
        <fullName evidence="4">Immunoglobulin V-set domain-containing protein</fullName>
    </recommendedName>
</protein>
<dbReference type="CDD" id="cd00099">
    <property type="entry name" value="IgV"/>
    <property type="match status" value="1"/>
</dbReference>
<dbReference type="InterPro" id="IPR036179">
    <property type="entry name" value="Ig-like_dom_sf"/>
</dbReference>
<keyword evidence="3" id="KW-1185">Reference proteome</keyword>
<dbReference type="GO" id="GO:0007166">
    <property type="term" value="P:cell surface receptor signaling pathway"/>
    <property type="evidence" value="ECO:0007669"/>
    <property type="project" value="TreeGrafter"/>
</dbReference>
<dbReference type="PANTHER" id="PTHR23268">
    <property type="entry name" value="T-CELL RECEPTOR BETA CHAIN"/>
    <property type="match status" value="1"/>
</dbReference>
<dbReference type="InterPro" id="IPR013783">
    <property type="entry name" value="Ig-like_fold"/>
</dbReference>
<dbReference type="InterPro" id="IPR050413">
    <property type="entry name" value="TCR_beta_variable"/>
</dbReference>
<dbReference type="Ensembl" id="ENSPMGT00000002147.1">
    <property type="protein sequence ID" value="ENSPMGP00000002017.1"/>
    <property type="gene ID" value="ENSPMGG00000001820.1"/>
</dbReference>
<dbReference type="STRING" id="409849.ENSPMGP00000002017"/>
<dbReference type="AlphaFoldDB" id="A0A3B3ZBS7"/>
<dbReference type="GO" id="GO:0002376">
    <property type="term" value="P:immune system process"/>
    <property type="evidence" value="ECO:0007669"/>
    <property type="project" value="UniProtKB-KW"/>
</dbReference>
<evidence type="ECO:0000313" key="3">
    <source>
        <dbReference type="Proteomes" id="UP000261520"/>
    </source>
</evidence>
<sequence length="119" mass="13320">MNPMKSSSLNDQVDQTPQNIYCEKGTKAKIQCSHQITNYNQIFWYKQLDDGQLQLLGYMLATSAKIEPGAKILITGDANKGKTSTLTLEEPSILPSIYGSSFPPWKKKKSPTGSRNFEF</sequence>
<reference evidence="2" key="1">
    <citation type="submission" date="2025-08" db="UniProtKB">
        <authorList>
            <consortium name="Ensembl"/>
        </authorList>
    </citation>
    <scope>IDENTIFICATION</scope>
</reference>
<proteinExistence type="predicted"/>
<organism evidence="2 3">
    <name type="scientific">Periophthalmus magnuspinnatus</name>
    <dbReference type="NCBI Taxonomy" id="409849"/>
    <lineage>
        <taxon>Eukaryota</taxon>
        <taxon>Metazoa</taxon>
        <taxon>Chordata</taxon>
        <taxon>Craniata</taxon>
        <taxon>Vertebrata</taxon>
        <taxon>Euteleostomi</taxon>
        <taxon>Actinopterygii</taxon>
        <taxon>Neopterygii</taxon>
        <taxon>Teleostei</taxon>
        <taxon>Neoteleostei</taxon>
        <taxon>Acanthomorphata</taxon>
        <taxon>Gobiaria</taxon>
        <taxon>Gobiiformes</taxon>
        <taxon>Gobioidei</taxon>
        <taxon>Gobiidae</taxon>
        <taxon>Oxudercinae</taxon>
        <taxon>Periophthalmus</taxon>
    </lineage>
</organism>
<accession>A0A3B3ZBS7</accession>
<reference evidence="2" key="2">
    <citation type="submission" date="2025-09" db="UniProtKB">
        <authorList>
            <consortium name="Ensembl"/>
        </authorList>
    </citation>
    <scope>IDENTIFICATION</scope>
</reference>